<organism evidence="3 4">
    <name type="scientific">Candidatus Wildermuthbacteria bacterium RIFCSPHIGHO2_02_FULL_48_16</name>
    <dbReference type="NCBI Taxonomy" id="1802453"/>
    <lineage>
        <taxon>Bacteria</taxon>
        <taxon>Candidatus Wildermuthiibacteriota</taxon>
    </lineage>
</organism>
<comment type="caution">
    <text evidence="3">The sequence shown here is derived from an EMBL/GenBank/DDBJ whole genome shotgun (WGS) entry which is preliminary data.</text>
</comment>
<dbReference type="Proteomes" id="UP000178529">
    <property type="component" value="Unassembled WGS sequence"/>
</dbReference>
<accession>A0A1G2R8G6</accession>
<sequence>MKTCIVTGGAGFIGSHIVDELLKRGYRVAVIDNLSTGKRGNVNPAAAFFKLDIQSSQVGKVFAKFKPQSVFHFAAQIDVRKSVADPIEDAKTNIIGSLNILEQCRKQNVKKIVFASSGGTIYGDADRVPTSETYPGSPLSPYGIAKYTVEHYLWYYWNVCAMPFVSLRLANIYGPRQNSKGEAGVVAIFTDAMLAKKQPVISGNGKQTRDFVFVADVVRAAMKAGASKRIGVYNVGTAKETNINEIFSLLKHLTKSGAKKAYGPAKKGEQARSCLSYGKIQKEMGWKPSYGLEKGLQETVEWFMHENHS</sequence>
<dbReference type="Pfam" id="PF01370">
    <property type="entry name" value="Epimerase"/>
    <property type="match status" value="1"/>
</dbReference>
<dbReference type="Gene3D" id="3.90.25.10">
    <property type="entry name" value="UDP-galactose 4-epimerase, domain 1"/>
    <property type="match status" value="1"/>
</dbReference>
<dbReference type="InterPro" id="IPR036291">
    <property type="entry name" value="NAD(P)-bd_dom_sf"/>
</dbReference>
<dbReference type="SUPFAM" id="SSF51735">
    <property type="entry name" value="NAD(P)-binding Rossmann-fold domains"/>
    <property type="match status" value="1"/>
</dbReference>
<evidence type="ECO:0000313" key="4">
    <source>
        <dbReference type="Proteomes" id="UP000178529"/>
    </source>
</evidence>
<dbReference type="AlphaFoldDB" id="A0A1G2R8G6"/>
<dbReference type="PANTHER" id="PTHR43000">
    <property type="entry name" value="DTDP-D-GLUCOSE 4,6-DEHYDRATASE-RELATED"/>
    <property type="match status" value="1"/>
</dbReference>
<comment type="similarity">
    <text evidence="1">Belongs to the NAD(P)-dependent epimerase/dehydratase family.</text>
</comment>
<gene>
    <name evidence="3" type="ORF">A3J68_02040</name>
</gene>
<evidence type="ECO:0000313" key="3">
    <source>
        <dbReference type="EMBL" id="OHA69130.1"/>
    </source>
</evidence>
<proteinExistence type="inferred from homology"/>
<reference evidence="3 4" key="1">
    <citation type="journal article" date="2016" name="Nat. Commun.">
        <title>Thousands of microbial genomes shed light on interconnected biogeochemical processes in an aquifer system.</title>
        <authorList>
            <person name="Anantharaman K."/>
            <person name="Brown C.T."/>
            <person name="Hug L.A."/>
            <person name="Sharon I."/>
            <person name="Castelle C.J."/>
            <person name="Probst A.J."/>
            <person name="Thomas B.C."/>
            <person name="Singh A."/>
            <person name="Wilkins M.J."/>
            <person name="Karaoz U."/>
            <person name="Brodie E.L."/>
            <person name="Williams K.H."/>
            <person name="Hubbard S.S."/>
            <person name="Banfield J.F."/>
        </authorList>
    </citation>
    <scope>NUCLEOTIDE SEQUENCE [LARGE SCALE GENOMIC DNA]</scope>
</reference>
<dbReference type="Gene3D" id="3.40.50.720">
    <property type="entry name" value="NAD(P)-binding Rossmann-like Domain"/>
    <property type="match status" value="1"/>
</dbReference>
<dbReference type="InterPro" id="IPR001509">
    <property type="entry name" value="Epimerase_deHydtase"/>
</dbReference>
<protein>
    <submittedName>
        <fullName evidence="3">UDP-glucose 4-epimerase</fullName>
    </submittedName>
</protein>
<evidence type="ECO:0000256" key="1">
    <source>
        <dbReference type="ARBA" id="ARBA00007637"/>
    </source>
</evidence>
<feature type="domain" description="NAD-dependent epimerase/dehydratase" evidence="2">
    <location>
        <begin position="5"/>
        <end position="236"/>
    </location>
</feature>
<dbReference type="EMBL" id="MHTY01000006">
    <property type="protein sequence ID" value="OHA69130.1"/>
    <property type="molecule type" value="Genomic_DNA"/>
</dbReference>
<evidence type="ECO:0000259" key="2">
    <source>
        <dbReference type="Pfam" id="PF01370"/>
    </source>
</evidence>
<name>A0A1G2R8G6_9BACT</name>